<name>A0A1H3PYI4_9MICO</name>
<evidence type="ECO:0000256" key="5">
    <source>
        <dbReference type="ARBA" id="ARBA00022989"/>
    </source>
</evidence>
<feature type="transmembrane region" description="Helical" evidence="8">
    <location>
        <begin position="148"/>
        <end position="164"/>
    </location>
</feature>
<dbReference type="PANTHER" id="PTHR38686:SF1">
    <property type="entry name" value="APOLIPOPROTEIN N-ACYLTRANSFERASE"/>
    <property type="match status" value="1"/>
</dbReference>
<dbReference type="EMBL" id="FNPZ01000002">
    <property type="protein sequence ID" value="SDZ06126.1"/>
    <property type="molecule type" value="Genomic_DNA"/>
</dbReference>
<dbReference type="STRING" id="381665.SAMN05216554_2188"/>
<evidence type="ECO:0000313" key="11">
    <source>
        <dbReference type="Proteomes" id="UP000198891"/>
    </source>
</evidence>
<feature type="transmembrane region" description="Helical" evidence="8">
    <location>
        <begin position="194"/>
        <end position="217"/>
    </location>
</feature>
<comment type="pathway">
    <text evidence="8">Protein modification; lipoprotein biosynthesis (N-acyl transfer).</text>
</comment>
<feature type="transmembrane region" description="Helical" evidence="8">
    <location>
        <begin position="514"/>
        <end position="533"/>
    </location>
</feature>
<keyword evidence="6 8" id="KW-0472">Membrane</keyword>
<gene>
    <name evidence="8" type="primary">lnt</name>
    <name evidence="10" type="ORF">SAMN05216554_2188</name>
</gene>
<dbReference type="InterPro" id="IPR036526">
    <property type="entry name" value="C-N_Hydrolase_sf"/>
</dbReference>
<keyword evidence="4 8" id="KW-0812">Transmembrane</keyword>
<feature type="transmembrane region" description="Helical" evidence="8">
    <location>
        <begin position="229"/>
        <end position="246"/>
    </location>
</feature>
<feature type="transmembrane region" description="Helical" evidence="8">
    <location>
        <begin position="115"/>
        <end position="136"/>
    </location>
</feature>
<evidence type="ECO:0000256" key="2">
    <source>
        <dbReference type="ARBA" id="ARBA00022475"/>
    </source>
</evidence>
<evidence type="ECO:0000256" key="3">
    <source>
        <dbReference type="ARBA" id="ARBA00022679"/>
    </source>
</evidence>
<feature type="transmembrane region" description="Helical" evidence="8">
    <location>
        <begin position="88"/>
        <end position="109"/>
    </location>
</feature>
<dbReference type="InterPro" id="IPR045378">
    <property type="entry name" value="LNT_N"/>
</dbReference>
<feature type="transmembrane region" description="Helical" evidence="8">
    <location>
        <begin position="63"/>
        <end position="81"/>
    </location>
</feature>
<evidence type="ECO:0000313" key="10">
    <source>
        <dbReference type="EMBL" id="SDZ06126.1"/>
    </source>
</evidence>
<dbReference type="PANTHER" id="PTHR38686">
    <property type="entry name" value="APOLIPOPROTEIN N-ACYLTRANSFERASE"/>
    <property type="match status" value="1"/>
</dbReference>
<organism evidence="10 11">
    <name type="scientific">Herbiconiux ginsengi</name>
    <dbReference type="NCBI Taxonomy" id="381665"/>
    <lineage>
        <taxon>Bacteria</taxon>
        <taxon>Bacillati</taxon>
        <taxon>Actinomycetota</taxon>
        <taxon>Actinomycetes</taxon>
        <taxon>Micrococcales</taxon>
        <taxon>Microbacteriaceae</taxon>
        <taxon>Herbiconiux</taxon>
    </lineage>
</organism>
<reference evidence="10 11" key="1">
    <citation type="submission" date="2016-10" db="EMBL/GenBank/DDBJ databases">
        <authorList>
            <person name="de Groot N.N."/>
        </authorList>
    </citation>
    <scope>NUCLEOTIDE SEQUENCE [LARGE SCALE GENOMIC DNA]</scope>
    <source>
        <strain evidence="10 11">CGMCC 4.3491</strain>
    </source>
</reference>
<keyword evidence="2 8" id="KW-1003">Cell membrane</keyword>
<keyword evidence="11" id="KW-1185">Reference proteome</keyword>
<feature type="transmembrane region" description="Helical" evidence="8">
    <location>
        <begin position="38"/>
        <end position="57"/>
    </location>
</feature>
<evidence type="ECO:0000256" key="1">
    <source>
        <dbReference type="ARBA" id="ARBA00004651"/>
    </source>
</evidence>
<dbReference type="EC" id="2.3.1.269" evidence="8"/>
<feature type="domain" description="CN hydrolase" evidence="9">
    <location>
        <begin position="253"/>
        <end position="498"/>
    </location>
</feature>
<proteinExistence type="inferred from homology"/>
<keyword evidence="7 8" id="KW-0012">Acyltransferase</keyword>
<comment type="similarity">
    <text evidence="8">Belongs to the CN hydrolase family. Apolipoprotein N-acyltransferase subfamily.</text>
</comment>
<dbReference type="GO" id="GO:0042158">
    <property type="term" value="P:lipoprotein biosynthetic process"/>
    <property type="evidence" value="ECO:0007669"/>
    <property type="project" value="UniProtKB-UniRule"/>
</dbReference>
<dbReference type="CDD" id="cd07571">
    <property type="entry name" value="ALP_N-acyl_transferase"/>
    <property type="match status" value="1"/>
</dbReference>
<dbReference type="Pfam" id="PF00795">
    <property type="entry name" value="CN_hydrolase"/>
    <property type="match status" value="1"/>
</dbReference>
<comment type="function">
    <text evidence="8">Catalyzes the phospholipid dependent N-acylation of the N-terminal cysteine of apolipoprotein, the last step in lipoprotein maturation.</text>
</comment>
<protein>
    <recommendedName>
        <fullName evidence="8">Apolipoprotein N-acyltransferase</fullName>
        <shortName evidence="8">ALP N-acyltransferase</shortName>
        <ecNumber evidence="8">2.3.1.269</ecNumber>
    </recommendedName>
</protein>
<dbReference type="HAMAP" id="MF_01148">
    <property type="entry name" value="Lnt"/>
    <property type="match status" value="1"/>
</dbReference>
<comment type="catalytic activity">
    <reaction evidence="8">
        <text>N-terminal S-1,2-diacyl-sn-glyceryl-L-cysteinyl-[lipoprotein] + a glycerophospholipid = N-acyl-S-1,2-diacyl-sn-glyceryl-L-cysteinyl-[lipoprotein] + a 2-acyl-sn-glycero-3-phospholipid + H(+)</text>
        <dbReference type="Rhea" id="RHEA:48228"/>
        <dbReference type="Rhea" id="RHEA-COMP:14681"/>
        <dbReference type="Rhea" id="RHEA-COMP:14684"/>
        <dbReference type="ChEBI" id="CHEBI:15378"/>
        <dbReference type="ChEBI" id="CHEBI:136912"/>
        <dbReference type="ChEBI" id="CHEBI:140656"/>
        <dbReference type="ChEBI" id="CHEBI:140657"/>
        <dbReference type="ChEBI" id="CHEBI:140660"/>
        <dbReference type="EC" id="2.3.1.269"/>
    </reaction>
</comment>
<accession>A0A1H3PYI4</accession>
<dbReference type="Proteomes" id="UP000198891">
    <property type="component" value="Unassembled WGS sequence"/>
</dbReference>
<dbReference type="InterPro" id="IPR003010">
    <property type="entry name" value="C-N_Hydrolase"/>
</dbReference>
<keyword evidence="5 8" id="KW-1133">Transmembrane helix</keyword>
<evidence type="ECO:0000256" key="6">
    <source>
        <dbReference type="ARBA" id="ARBA00023136"/>
    </source>
</evidence>
<keyword evidence="10" id="KW-0449">Lipoprotein</keyword>
<dbReference type="UniPathway" id="UPA00666"/>
<keyword evidence="3 8" id="KW-0808">Transferase</keyword>
<evidence type="ECO:0000256" key="4">
    <source>
        <dbReference type="ARBA" id="ARBA00022692"/>
    </source>
</evidence>
<dbReference type="AlphaFoldDB" id="A0A1H3PYI4"/>
<dbReference type="GO" id="GO:0016410">
    <property type="term" value="F:N-acyltransferase activity"/>
    <property type="evidence" value="ECO:0007669"/>
    <property type="project" value="UniProtKB-UniRule"/>
</dbReference>
<dbReference type="Pfam" id="PF20154">
    <property type="entry name" value="LNT_N"/>
    <property type="match status" value="1"/>
</dbReference>
<dbReference type="SUPFAM" id="SSF56317">
    <property type="entry name" value="Carbon-nitrogen hydrolase"/>
    <property type="match status" value="1"/>
</dbReference>
<evidence type="ECO:0000256" key="8">
    <source>
        <dbReference type="HAMAP-Rule" id="MF_01148"/>
    </source>
</evidence>
<sequence>MSATLTPATRAAAASAPTPQLIDLRRPLAEPQRFTRPLMPLWLALVGAVGAGIALDAGFPDKGWWPLTLVGVGIVLVGLVGRGWGSAFLIGVVAGATFWGVHIFWLTLYLGPIPWLGLSGFEAVYFGLGSILIALVYRRADRVWPSRWGRLGLVPIIVSGLWVLREGINSIAPYGGFSWGRVAMSQSESPFADIVAWLGMSGLSFALVWMVAFLIQLAREFDLRTSSRVLAGAIAIAALLAVPAWPAPTSGTSRIAGVQGNSNAGLFAVHQPGDILSDHVAASVPLEGDKLDVVVWPENASDIDPTRYPVAAETLDSVSRSLGGVPIVVGTIQQRGDKVYNTSLLWQNGGVADFYDKRHPVPFAEWMPNRDFFHALQPDLVDLVTRDYEFGGTDLTFDINGLIAGISICFDITDDAVMREMSDEGAQVVLSQTNNADFGKTDENLQQLAIARLRAIELGRSVVNISTVGTSQIIGPDGRTITGIPAYQAGAMVADVPLATVPTPASLFGFQIEWLVAGFGVIGLAVALTTRTSPRPVKARRRS</sequence>
<dbReference type="RefSeq" id="WP_245741503.1">
    <property type="nucleotide sequence ID" value="NZ_FNPZ01000002.1"/>
</dbReference>
<evidence type="ECO:0000259" key="9">
    <source>
        <dbReference type="PROSITE" id="PS50263"/>
    </source>
</evidence>
<comment type="subcellular location">
    <subcellularLocation>
        <location evidence="1 8">Cell membrane</location>
        <topology evidence="1 8">Multi-pass membrane protein</topology>
    </subcellularLocation>
</comment>
<dbReference type="GO" id="GO:0005886">
    <property type="term" value="C:plasma membrane"/>
    <property type="evidence" value="ECO:0007669"/>
    <property type="project" value="UniProtKB-SubCell"/>
</dbReference>
<evidence type="ECO:0000256" key="7">
    <source>
        <dbReference type="ARBA" id="ARBA00023315"/>
    </source>
</evidence>
<dbReference type="NCBIfam" id="TIGR00546">
    <property type="entry name" value="lnt"/>
    <property type="match status" value="1"/>
</dbReference>
<dbReference type="InterPro" id="IPR004563">
    <property type="entry name" value="Apolipo_AcylTrfase"/>
</dbReference>
<dbReference type="PROSITE" id="PS50263">
    <property type="entry name" value="CN_HYDROLASE"/>
    <property type="match status" value="1"/>
</dbReference>
<dbReference type="Gene3D" id="3.60.110.10">
    <property type="entry name" value="Carbon-nitrogen hydrolase"/>
    <property type="match status" value="1"/>
</dbReference>